<dbReference type="Pfam" id="PF02653">
    <property type="entry name" value="BPD_transp_2"/>
    <property type="match status" value="1"/>
</dbReference>
<feature type="transmembrane region" description="Helical" evidence="6">
    <location>
        <begin position="12"/>
        <end position="30"/>
    </location>
</feature>
<keyword evidence="2" id="KW-1003">Cell membrane</keyword>
<dbReference type="EMBL" id="CP121687">
    <property type="protein sequence ID" value="WZL69211.1"/>
    <property type="molecule type" value="Genomic_DNA"/>
</dbReference>
<feature type="transmembrane region" description="Helical" evidence="6">
    <location>
        <begin position="93"/>
        <end position="113"/>
    </location>
</feature>
<evidence type="ECO:0000256" key="1">
    <source>
        <dbReference type="ARBA" id="ARBA00004651"/>
    </source>
</evidence>
<feature type="transmembrane region" description="Helical" evidence="6">
    <location>
        <begin position="296"/>
        <end position="317"/>
    </location>
</feature>
<gene>
    <name evidence="7" type="primary">yjfF</name>
    <name evidence="7" type="ORF">QBE51_10435</name>
</gene>
<dbReference type="PANTHER" id="PTHR32196:SF63">
    <property type="entry name" value="INNER MEMBRANE ABC TRANSPORTER PERMEASE PROTEIN YJFF"/>
    <property type="match status" value="1"/>
</dbReference>
<comment type="subcellular location">
    <subcellularLocation>
        <location evidence="1">Cell membrane</location>
        <topology evidence="1">Multi-pass membrane protein</topology>
    </subcellularLocation>
</comment>
<evidence type="ECO:0000313" key="8">
    <source>
        <dbReference type="Proteomes" id="UP001486565"/>
    </source>
</evidence>
<dbReference type="InterPro" id="IPR001851">
    <property type="entry name" value="ABC_transp_permease"/>
</dbReference>
<accession>A0ABZ2Y593</accession>
<keyword evidence="8" id="KW-1185">Reference proteome</keyword>
<name>A0ABZ2Y593_9FIRM</name>
<proteinExistence type="predicted"/>
<reference evidence="7 8" key="1">
    <citation type="submission" date="2023-03" db="EMBL/GenBank/DDBJ databases">
        <title>Novel Species.</title>
        <authorList>
            <person name="Ma S."/>
        </authorList>
    </citation>
    <scope>NUCLEOTIDE SEQUENCE [LARGE SCALE GENOMIC DNA]</scope>
    <source>
        <strain evidence="7 8">LIND6LT2</strain>
    </source>
</reference>
<feature type="transmembrane region" description="Helical" evidence="6">
    <location>
        <begin position="216"/>
        <end position="238"/>
    </location>
</feature>
<feature type="transmembrane region" description="Helical" evidence="6">
    <location>
        <begin position="250"/>
        <end position="276"/>
    </location>
</feature>
<dbReference type="NCBIfam" id="NF008630">
    <property type="entry name" value="PRK11618.1"/>
    <property type="match status" value="1"/>
</dbReference>
<evidence type="ECO:0000313" key="7">
    <source>
        <dbReference type="EMBL" id="WZL69211.1"/>
    </source>
</evidence>
<evidence type="ECO:0000256" key="2">
    <source>
        <dbReference type="ARBA" id="ARBA00022475"/>
    </source>
</evidence>
<evidence type="ECO:0000256" key="3">
    <source>
        <dbReference type="ARBA" id="ARBA00022692"/>
    </source>
</evidence>
<dbReference type="Proteomes" id="UP001486565">
    <property type="component" value="Chromosome"/>
</dbReference>
<protein>
    <submittedName>
        <fullName evidence="7">Sugar ABC transporter permease YjfF</fullName>
    </submittedName>
</protein>
<evidence type="ECO:0000256" key="6">
    <source>
        <dbReference type="SAM" id="Phobius"/>
    </source>
</evidence>
<sequence length="344" mass="37528">MKKKFHISQNNITIIATILLFFLLFLFGSVTYKGFFSPQVFLNLFIDNAYLITIATGLSFVIITGGIDLSVGALVALVSMISADLLNKGVHPVLVIVLVLILGIVFGAFQGTLICKFKIHPWIVTLGGMFLARGTAYLISTDSIVITDELFNNISKFKIPVFGKSYVSVSVVIALIVVMIAVYISKYTEFGRSIYAIGGGEQSALLMGLPVEQTKILVYVFCSFCTALGGLMFTFYMLSGYALHCNGMEMDAIAGCVVGGILLTGGYGYVIGPLFGVLSMGVIQTIIMFQGTLSSWWTKIAIGFLLLIFITLQRVIVIQKERNKTVIKTQRKTQKTQHNAQSIG</sequence>
<organism evidence="7 8">
    <name type="scientific">Defluviitalea saccharophila</name>
    <dbReference type="NCBI Taxonomy" id="879970"/>
    <lineage>
        <taxon>Bacteria</taxon>
        <taxon>Bacillati</taxon>
        <taxon>Bacillota</taxon>
        <taxon>Clostridia</taxon>
        <taxon>Lachnospirales</taxon>
        <taxon>Defluviitaleaceae</taxon>
        <taxon>Defluviitalea</taxon>
    </lineage>
</organism>
<keyword evidence="4 6" id="KW-1133">Transmembrane helix</keyword>
<feature type="transmembrane region" description="Helical" evidence="6">
    <location>
        <begin position="50"/>
        <end position="81"/>
    </location>
</feature>
<feature type="transmembrane region" description="Helical" evidence="6">
    <location>
        <begin position="119"/>
        <end position="140"/>
    </location>
</feature>
<feature type="transmembrane region" description="Helical" evidence="6">
    <location>
        <begin position="161"/>
        <end position="184"/>
    </location>
</feature>
<evidence type="ECO:0000256" key="5">
    <source>
        <dbReference type="ARBA" id="ARBA00023136"/>
    </source>
</evidence>
<dbReference type="PANTHER" id="PTHR32196">
    <property type="entry name" value="ABC TRANSPORTER PERMEASE PROTEIN YPHD-RELATED-RELATED"/>
    <property type="match status" value="1"/>
</dbReference>
<evidence type="ECO:0000256" key="4">
    <source>
        <dbReference type="ARBA" id="ARBA00022989"/>
    </source>
</evidence>
<dbReference type="CDD" id="cd06579">
    <property type="entry name" value="TM_PBP1_transp_AraH_like"/>
    <property type="match status" value="1"/>
</dbReference>
<keyword evidence="5 6" id="KW-0472">Membrane</keyword>
<dbReference type="RefSeq" id="WP_341876219.1">
    <property type="nucleotide sequence ID" value="NZ_CP121687.1"/>
</dbReference>
<keyword evidence="3 6" id="KW-0812">Transmembrane</keyword>